<accession>A0A1I0NTX4</accession>
<keyword evidence="2" id="KW-1185">Reference proteome</keyword>
<proteinExistence type="predicted"/>
<dbReference type="STRING" id="364200.SAMN04488515_0788"/>
<dbReference type="InterPro" id="IPR038666">
    <property type="entry name" value="SSP1_head-tail_sf"/>
</dbReference>
<gene>
    <name evidence="1" type="ORF">SAMN04488515_0788</name>
</gene>
<protein>
    <submittedName>
        <fullName evidence="1">Head-tail adaptor</fullName>
    </submittedName>
</protein>
<evidence type="ECO:0000313" key="1">
    <source>
        <dbReference type="EMBL" id="SEW04353.1"/>
    </source>
</evidence>
<name>A0A1I0NTX4_9RHOB</name>
<reference evidence="1 2" key="1">
    <citation type="submission" date="2016-10" db="EMBL/GenBank/DDBJ databases">
        <authorList>
            <person name="de Groot N.N."/>
        </authorList>
    </citation>
    <scope>NUCLEOTIDE SEQUENCE [LARGE SCALE GENOMIC DNA]</scope>
    <source>
        <strain evidence="1 2">DSM 17925</strain>
    </source>
</reference>
<organism evidence="1 2">
    <name type="scientific">Cognatiyoonia koreensis</name>
    <dbReference type="NCBI Taxonomy" id="364200"/>
    <lineage>
        <taxon>Bacteria</taxon>
        <taxon>Pseudomonadati</taxon>
        <taxon>Pseudomonadota</taxon>
        <taxon>Alphaproteobacteria</taxon>
        <taxon>Rhodobacterales</taxon>
        <taxon>Paracoccaceae</taxon>
        <taxon>Cognatiyoonia</taxon>
    </lineage>
</organism>
<dbReference type="Pfam" id="PF05521">
    <property type="entry name" value="Phage_HCP"/>
    <property type="match status" value="1"/>
</dbReference>
<dbReference type="AlphaFoldDB" id="A0A1I0NTX4"/>
<evidence type="ECO:0000313" key="2">
    <source>
        <dbReference type="Proteomes" id="UP000199167"/>
    </source>
</evidence>
<dbReference type="Proteomes" id="UP000199167">
    <property type="component" value="Unassembled WGS sequence"/>
</dbReference>
<dbReference type="RefSeq" id="WP_089990522.1">
    <property type="nucleotide sequence ID" value="NZ_FOIZ01000001.1"/>
</dbReference>
<dbReference type="EMBL" id="FOIZ01000001">
    <property type="protein sequence ID" value="SEW04353.1"/>
    <property type="molecule type" value="Genomic_DNA"/>
</dbReference>
<dbReference type="Gene3D" id="2.40.10.270">
    <property type="entry name" value="Bacteriophage SPP1 head-tail adaptor protein"/>
    <property type="match status" value="1"/>
</dbReference>
<dbReference type="InterPro" id="IPR008767">
    <property type="entry name" value="Phage_SPP1_head-tail_adaptor"/>
</dbReference>
<dbReference type="OrthoDB" id="7570189at2"/>
<sequence>MKTPHLNRRLKLETQTRVSDDAGGFTVVWDTVGTLWAQIVPGSGRELAAHNLPRSRVPLRIVVRSAPVGSDQRPTPGQRFREGERLFEITAVTEVDRFARYLTCHAEEEVTT</sequence>